<dbReference type="Pfam" id="PF02182">
    <property type="entry name" value="SAD_SRA"/>
    <property type="match status" value="1"/>
</dbReference>
<dbReference type="AlphaFoldDB" id="A0AAU7CXG2"/>
<name>A0AAU7CXG2_9BACT</name>
<dbReference type="InterPro" id="IPR003105">
    <property type="entry name" value="SRA_YDG"/>
</dbReference>
<accession>A0AAU7CXG2</accession>
<dbReference type="Pfam" id="PF01844">
    <property type="entry name" value="HNH"/>
    <property type="match status" value="1"/>
</dbReference>
<dbReference type="PANTHER" id="PTHR33877">
    <property type="entry name" value="SLL1193 PROTEIN"/>
    <property type="match status" value="1"/>
</dbReference>
<keyword evidence="3" id="KW-0378">Hydrolase</keyword>
<dbReference type="Gene3D" id="1.10.30.50">
    <property type="match status" value="1"/>
</dbReference>
<dbReference type="SMART" id="SM00507">
    <property type="entry name" value="HNHc"/>
    <property type="match status" value="1"/>
</dbReference>
<reference evidence="3" key="1">
    <citation type="submission" date="2023-03" db="EMBL/GenBank/DDBJ databases">
        <title>Edaphobacter sp.</title>
        <authorList>
            <person name="Huber K.J."/>
            <person name="Papendorf J."/>
            <person name="Pilke C."/>
            <person name="Bunk B."/>
            <person name="Sproeer C."/>
            <person name="Pester M."/>
        </authorList>
    </citation>
    <scope>NUCLEOTIDE SEQUENCE</scope>
    <source>
        <strain evidence="3">DSM 109919</strain>
        <strain evidence="4">DSM 109920</strain>
    </source>
</reference>
<dbReference type="PANTHER" id="PTHR33877:SF1">
    <property type="entry name" value="TYPE IV METHYL-DIRECTED RESTRICTION ENZYME ECOKMCRA"/>
    <property type="match status" value="1"/>
</dbReference>
<accession>A0AAU7D561</accession>
<keyword evidence="3" id="KW-0540">Nuclease</keyword>
<gene>
    <name evidence="3" type="ORF">P4G45_15075</name>
    <name evidence="4" type="ORF">P8936_16030</name>
</gene>
<dbReference type="InterPro" id="IPR002711">
    <property type="entry name" value="HNH"/>
</dbReference>
<evidence type="ECO:0000259" key="2">
    <source>
        <dbReference type="SMART" id="SM00507"/>
    </source>
</evidence>
<evidence type="ECO:0000313" key="4">
    <source>
        <dbReference type="EMBL" id="XBH13177.1"/>
    </source>
</evidence>
<sequence>MNFNAAETHSIVLSSHRPGAPYDDILEENGTVLIYEGHDEPKTSQTPYPKQVDQPLASKSGRPTQNGHFHQAAQSYIRNEKPAARVRVYEKIKDGIWSYNGLFALVDSWTETSGNRRVFKFKLDSIPDEESFGSVEQRQIEQRRLIPSHVKVAVWRRDKGACVSCGSTQNLHFDHILPYSKGGTSDSEKNIQLLCMRHNIQKGAKLI</sequence>
<dbReference type="KEGG" id="epl:P4G45_15075"/>
<dbReference type="InterPro" id="IPR003615">
    <property type="entry name" value="HNH_nuc"/>
</dbReference>
<keyword evidence="3" id="KW-0255">Endonuclease</keyword>
<dbReference type="InterPro" id="IPR052892">
    <property type="entry name" value="NA-targeting_endonuclease"/>
</dbReference>
<dbReference type="GO" id="GO:0003676">
    <property type="term" value="F:nucleic acid binding"/>
    <property type="evidence" value="ECO:0007669"/>
    <property type="project" value="InterPro"/>
</dbReference>
<dbReference type="EMBL" id="CP121195">
    <property type="protein sequence ID" value="XBH13177.1"/>
    <property type="molecule type" value="Genomic_DNA"/>
</dbReference>
<dbReference type="GO" id="GO:0004519">
    <property type="term" value="F:endonuclease activity"/>
    <property type="evidence" value="ECO:0007669"/>
    <property type="project" value="UniProtKB-KW"/>
</dbReference>
<feature type="domain" description="HNH nuclease" evidence="2">
    <location>
        <begin position="149"/>
        <end position="200"/>
    </location>
</feature>
<dbReference type="Gene3D" id="2.30.280.10">
    <property type="entry name" value="SRA-YDG"/>
    <property type="match status" value="1"/>
</dbReference>
<dbReference type="RefSeq" id="WP_348267301.1">
    <property type="nucleotide sequence ID" value="NZ_CP121194.1"/>
</dbReference>
<dbReference type="InterPro" id="IPR036987">
    <property type="entry name" value="SRA-YDG_sf"/>
</dbReference>
<evidence type="ECO:0000256" key="1">
    <source>
        <dbReference type="SAM" id="MobiDB-lite"/>
    </source>
</evidence>
<dbReference type="EMBL" id="CP121194">
    <property type="protein sequence ID" value="XBH09792.1"/>
    <property type="molecule type" value="Genomic_DNA"/>
</dbReference>
<proteinExistence type="predicted"/>
<evidence type="ECO:0000313" key="3">
    <source>
        <dbReference type="EMBL" id="XBH09792.1"/>
    </source>
</evidence>
<dbReference type="GO" id="GO:0008270">
    <property type="term" value="F:zinc ion binding"/>
    <property type="evidence" value="ECO:0007669"/>
    <property type="project" value="InterPro"/>
</dbReference>
<feature type="region of interest" description="Disordered" evidence="1">
    <location>
        <begin position="38"/>
        <end position="68"/>
    </location>
</feature>
<protein>
    <submittedName>
        <fullName evidence="3">HNH endonuclease</fullName>
    </submittedName>
</protein>
<organism evidence="3">
    <name type="scientific">Edaphobacter paludis</name>
    <dbReference type="NCBI Taxonomy" id="3035702"/>
    <lineage>
        <taxon>Bacteria</taxon>
        <taxon>Pseudomonadati</taxon>
        <taxon>Acidobacteriota</taxon>
        <taxon>Terriglobia</taxon>
        <taxon>Terriglobales</taxon>
        <taxon>Acidobacteriaceae</taxon>
        <taxon>Edaphobacter</taxon>
    </lineage>
</organism>